<reference evidence="1" key="2">
    <citation type="submission" date="2022-03" db="EMBL/GenBank/DDBJ databases">
        <title>Draft title - Genomic analysis of global carrot germplasm unveils the trajectory of domestication and the origin of high carotenoid orange carrot.</title>
        <authorList>
            <person name="Iorizzo M."/>
            <person name="Ellison S."/>
            <person name="Senalik D."/>
            <person name="Macko-Podgorni A."/>
            <person name="Grzebelus D."/>
            <person name="Bostan H."/>
            <person name="Rolling W."/>
            <person name="Curaba J."/>
            <person name="Simon P."/>
        </authorList>
    </citation>
    <scope>NUCLEOTIDE SEQUENCE</scope>
    <source>
        <tissue evidence="1">Leaf</tissue>
    </source>
</reference>
<proteinExistence type="predicted"/>
<organism evidence="1 2">
    <name type="scientific">Daucus carota subsp. sativus</name>
    <name type="common">Carrot</name>
    <dbReference type="NCBI Taxonomy" id="79200"/>
    <lineage>
        <taxon>Eukaryota</taxon>
        <taxon>Viridiplantae</taxon>
        <taxon>Streptophyta</taxon>
        <taxon>Embryophyta</taxon>
        <taxon>Tracheophyta</taxon>
        <taxon>Spermatophyta</taxon>
        <taxon>Magnoliopsida</taxon>
        <taxon>eudicotyledons</taxon>
        <taxon>Gunneridae</taxon>
        <taxon>Pentapetalae</taxon>
        <taxon>asterids</taxon>
        <taxon>campanulids</taxon>
        <taxon>Apiales</taxon>
        <taxon>Apiaceae</taxon>
        <taxon>Apioideae</taxon>
        <taxon>Scandiceae</taxon>
        <taxon>Daucinae</taxon>
        <taxon>Daucus</taxon>
        <taxon>Daucus sect. Daucus</taxon>
    </lineage>
</organism>
<evidence type="ECO:0000313" key="2">
    <source>
        <dbReference type="Proteomes" id="UP000077755"/>
    </source>
</evidence>
<evidence type="ECO:0000313" key="1">
    <source>
        <dbReference type="EMBL" id="WOG82226.1"/>
    </source>
</evidence>
<name>A0AAF0W509_DAUCS</name>
<dbReference type="EMBL" id="CP093343">
    <property type="protein sequence ID" value="WOG82226.1"/>
    <property type="molecule type" value="Genomic_DNA"/>
</dbReference>
<reference evidence="1" key="1">
    <citation type="journal article" date="2016" name="Nat. Genet.">
        <title>A high-quality carrot genome assembly provides new insights into carotenoid accumulation and asterid genome evolution.</title>
        <authorList>
            <person name="Iorizzo M."/>
            <person name="Ellison S."/>
            <person name="Senalik D."/>
            <person name="Zeng P."/>
            <person name="Satapoomin P."/>
            <person name="Huang J."/>
            <person name="Bowman M."/>
            <person name="Iovene M."/>
            <person name="Sanseverino W."/>
            <person name="Cavagnaro P."/>
            <person name="Yildiz M."/>
            <person name="Macko-Podgorni A."/>
            <person name="Moranska E."/>
            <person name="Grzebelus E."/>
            <person name="Grzebelus D."/>
            <person name="Ashrafi H."/>
            <person name="Zheng Z."/>
            <person name="Cheng S."/>
            <person name="Spooner D."/>
            <person name="Van Deynze A."/>
            <person name="Simon P."/>
        </authorList>
    </citation>
    <scope>NUCLEOTIDE SEQUENCE</scope>
    <source>
        <tissue evidence="1">Leaf</tissue>
    </source>
</reference>
<protein>
    <submittedName>
        <fullName evidence="1">Uncharacterized protein</fullName>
    </submittedName>
</protein>
<keyword evidence="2" id="KW-1185">Reference proteome</keyword>
<dbReference type="Proteomes" id="UP000077755">
    <property type="component" value="Chromosome 1"/>
</dbReference>
<accession>A0AAF0W509</accession>
<gene>
    <name evidence="1" type="ORF">DCAR_0101388</name>
</gene>
<sequence>MYFLFLQLRNISPTEKKIEELQLEDIVHIDAHTSGHPPPSNRGASPSFNLPHSGMSQLEMENKVAMLTSEVDDLEKTIGNMRSHFDLEFSKLRAIVEKQNGISLDPLSYMNQSAVNNEAWACWPQSNQDISANDVSMTGWDNNVDDIVEPVVGVHEIRDEVGVGEGRKEVVEDGTGGPNVVEEGEASIMSETEVIDLDRTIKMAAIINQDHDINMNDDSFLEYIGDEGWKSLSQHGFGNS</sequence>
<dbReference type="AlphaFoldDB" id="A0AAF0W509"/>